<dbReference type="EMBL" id="AP015080">
    <property type="protein sequence ID" value="BAU03104.1"/>
    <property type="molecule type" value="Genomic_DNA"/>
</dbReference>
<evidence type="ECO:0000313" key="2">
    <source>
        <dbReference type="EMBL" id="BAU03104.1"/>
    </source>
</evidence>
<protein>
    <recommendedName>
        <fullName evidence="3">Secreted protein</fullName>
    </recommendedName>
</protein>
<feature type="signal peptide" evidence="1">
    <location>
        <begin position="1"/>
        <end position="31"/>
    </location>
</feature>
<feature type="chain" id="PRO_5006619166" description="Secreted protein" evidence="1">
    <location>
        <begin position="32"/>
        <end position="80"/>
    </location>
</feature>
<dbReference type="AlphaFoldDB" id="A0A0S3TDR6"/>
<accession>A0A0S3TDR6</accession>
<proteinExistence type="predicted"/>
<keyword evidence="1" id="KW-0732">Signal</keyword>
<organism evidence="2">
    <name type="scientific">Vigna angularis var. angularis</name>
    <dbReference type="NCBI Taxonomy" id="157739"/>
    <lineage>
        <taxon>Eukaryota</taxon>
        <taxon>Viridiplantae</taxon>
        <taxon>Streptophyta</taxon>
        <taxon>Embryophyta</taxon>
        <taxon>Tracheophyta</taxon>
        <taxon>Spermatophyta</taxon>
        <taxon>Magnoliopsida</taxon>
        <taxon>eudicotyledons</taxon>
        <taxon>Gunneridae</taxon>
        <taxon>Pentapetalae</taxon>
        <taxon>rosids</taxon>
        <taxon>fabids</taxon>
        <taxon>Fabales</taxon>
        <taxon>Fabaceae</taxon>
        <taxon>Papilionoideae</taxon>
        <taxon>50 kb inversion clade</taxon>
        <taxon>NPAAA clade</taxon>
        <taxon>indigoferoid/millettioid clade</taxon>
        <taxon>Phaseoleae</taxon>
        <taxon>Vigna</taxon>
    </lineage>
</organism>
<name>A0A0S3TDR6_PHAAN</name>
<evidence type="ECO:0000256" key="1">
    <source>
        <dbReference type="SAM" id="SignalP"/>
    </source>
</evidence>
<sequence>MAGVTIPIQIGFSFNKWWWPLLLLCLSPKEASHFVCSGEFPRCFFSFQRQWTYMSTCVFHFYSSNYFAECLVASAVCTTS</sequence>
<evidence type="ECO:0008006" key="3">
    <source>
        <dbReference type="Google" id="ProtNLM"/>
    </source>
</evidence>
<reference evidence="2" key="1">
    <citation type="journal article" date="2015" name="Sci. Rep.">
        <title>The power of single molecule real-time sequencing technology in the de novo assembly of a eukaryotic genome.</title>
        <authorList>
            <person name="Sakai H."/>
            <person name="Naito K."/>
            <person name="Ogiso-Tanaka E."/>
            <person name="Takahashi Y."/>
            <person name="Iseki K."/>
            <person name="Muto C."/>
            <person name="Satou K."/>
            <person name="Teruya K."/>
            <person name="Shiroma A."/>
            <person name="Shimoji M."/>
            <person name="Hirano T."/>
            <person name="Itoh T."/>
            <person name="Kaga A."/>
            <person name="Tomooka N."/>
        </authorList>
    </citation>
    <scope>NUCLEOTIDE SEQUENCE</scope>
</reference>
<gene>
    <name evidence="2" type="primary">Vigan.UMG011800</name>
    <name evidence="2" type="ORF">VIGAN_UM011800</name>
</gene>